<feature type="domain" description="RING-type" evidence="11">
    <location>
        <begin position="27"/>
        <end position="71"/>
    </location>
</feature>
<evidence type="ECO:0000256" key="2">
    <source>
        <dbReference type="ARBA" id="ARBA00012251"/>
    </source>
</evidence>
<dbReference type="EMBL" id="JBANRG010000111">
    <property type="protein sequence ID" value="KAK7435136.1"/>
    <property type="molecule type" value="Genomic_DNA"/>
</dbReference>
<evidence type="ECO:0000256" key="1">
    <source>
        <dbReference type="ARBA" id="ARBA00001798"/>
    </source>
</evidence>
<keyword evidence="14" id="KW-1185">Reference proteome</keyword>
<dbReference type="SMART" id="SM00647">
    <property type="entry name" value="IBR"/>
    <property type="match status" value="2"/>
</dbReference>
<comment type="catalytic activity">
    <reaction evidence="1">
        <text>[E2 ubiquitin-conjugating enzyme]-S-ubiquitinyl-L-cysteine + [acceptor protein]-L-lysine = [E2 ubiquitin-conjugating enzyme]-L-cysteine + [acceptor protein]-N(6)-ubiquitinyl-L-lysine.</text>
        <dbReference type="EC" id="2.3.2.31"/>
    </reaction>
</comment>
<dbReference type="Pfam" id="PF01485">
    <property type="entry name" value="IBR"/>
    <property type="match status" value="2"/>
</dbReference>
<feature type="domain" description="RING-type" evidence="12">
    <location>
        <begin position="23"/>
        <end position="236"/>
    </location>
</feature>
<proteinExistence type="predicted"/>
<evidence type="ECO:0000256" key="9">
    <source>
        <dbReference type="PROSITE-ProRule" id="PRU00175"/>
    </source>
</evidence>
<gene>
    <name evidence="13" type="ORF">VKT23_019829</name>
</gene>
<evidence type="ECO:0000256" key="7">
    <source>
        <dbReference type="ARBA" id="ARBA00022786"/>
    </source>
</evidence>
<keyword evidence="3" id="KW-0808">Transferase</keyword>
<dbReference type="PROSITE" id="PS50089">
    <property type="entry name" value="ZF_RING_2"/>
    <property type="match status" value="1"/>
</dbReference>
<keyword evidence="5" id="KW-0677">Repeat</keyword>
<evidence type="ECO:0000259" key="11">
    <source>
        <dbReference type="PROSITE" id="PS50089"/>
    </source>
</evidence>
<dbReference type="InterPro" id="IPR044066">
    <property type="entry name" value="TRIAD_supradom"/>
</dbReference>
<dbReference type="Proteomes" id="UP001498398">
    <property type="component" value="Unassembled WGS sequence"/>
</dbReference>
<reference evidence="13 14" key="1">
    <citation type="submission" date="2024-01" db="EMBL/GenBank/DDBJ databases">
        <title>A draft genome for the cacao thread blight pathogen Marasmiellus scandens.</title>
        <authorList>
            <person name="Baruah I.K."/>
            <person name="Leung J."/>
            <person name="Bukari Y."/>
            <person name="Amoako-Attah I."/>
            <person name="Meinhardt L.W."/>
            <person name="Bailey B.A."/>
            <person name="Cohen S.P."/>
        </authorList>
    </citation>
    <scope>NUCLEOTIDE SEQUENCE [LARGE SCALE GENOMIC DNA]</scope>
    <source>
        <strain evidence="13 14">GH-19</strain>
    </source>
</reference>
<dbReference type="PROSITE" id="PS00518">
    <property type="entry name" value="ZF_RING_1"/>
    <property type="match status" value="1"/>
</dbReference>
<evidence type="ECO:0000256" key="4">
    <source>
        <dbReference type="ARBA" id="ARBA00022723"/>
    </source>
</evidence>
<comment type="caution">
    <text evidence="13">The sequence shown here is derived from an EMBL/GenBank/DDBJ whole genome shotgun (WGS) entry which is preliminary data.</text>
</comment>
<evidence type="ECO:0000256" key="6">
    <source>
        <dbReference type="ARBA" id="ARBA00022771"/>
    </source>
</evidence>
<evidence type="ECO:0000256" key="5">
    <source>
        <dbReference type="ARBA" id="ARBA00022737"/>
    </source>
</evidence>
<dbReference type="InterPro" id="IPR031127">
    <property type="entry name" value="E3_UB_ligase_RBR"/>
</dbReference>
<evidence type="ECO:0000256" key="8">
    <source>
        <dbReference type="ARBA" id="ARBA00022833"/>
    </source>
</evidence>
<feature type="compositionally biased region" description="Polar residues" evidence="10">
    <location>
        <begin position="268"/>
        <end position="278"/>
    </location>
</feature>
<dbReference type="CDD" id="cd20335">
    <property type="entry name" value="BRcat_RBR"/>
    <property type="match status" value="1"/>
</dbReference>
<organism evidence="13 14">
    <name type="scientific">Marasmiellus scandens</name>
    <dbReference type="NCBI Taxonomy" id="2682957"/>
    <lineage>
        <taxon>Eukaryota</taxon>
        <taxon>Fungi</taxon>
        <taxon>Dikarya</taxon>
        <taxon>Basidiomycota</taxon>
        <taxon>Agaricomycotina</taxon>
        <taxon>Agaricomycetes</taxon>
        <taxon>Agaricomycetidae</taxon>
        <taxon>Agaricales</taxon>
        <taxon>Marasmiineae</taxon>
        <taxon>Omphalotaceae</taxon>
        <taxon>Marasmiellus</taxon>
    </lineage>
</organism>
<evidence type="ECO:0000259" key="12">
    <source>
        <dbReference type="PROSITE" id="PS51873"/>
    </source>
</evidence>
<protein>
    <recommendedName>
        <fullName evidence="2">RBR-type E3 ubiquitin transferase</fullName>
        <ecNumber evidence="2">2.3.2.31</ecNumber>
    </recommendedName>
</protein>
<feature type="region of interest" description="Disordered" evidence="10">
    <location>
        <begin position="268"/>
        <end position="302"/>
    </location>
</feature>
<evidence type="ECO:0000256" key="10">
    <source>
        <dbReference type="SAM" id="MobiDB-lite"/>
    </source>
</evidence>
<keyword evidence="7" id="KW-0833">Ubl conjugation pathway</keyword>
<keyword evidence="6 9" id="KW-0863">Zinc-finger</keyword>
<dbReference type="InterPro" id="IPR017907">
    <property type="entry name" value="Znf_RING_CS"/>
</dbReference>
<dbReference type="InterPro" id="IPR002867">
    <property type="entry name" value="IBR_dom"/>
</dbReference>
<dbReference type="Gene3D" id="3.30.40.10">
    <property type="entry name" value="Zinc/RING finger domain, C3HC4 (zinc finger)"/>
    <property type="match status" value="1"/>
</dbReference>
<name>A0ABR1IPR7_9AGAR</name>
<accession>A0ABR1IPR7</accession>
<dbReference type="PANTHER" id="PTHR11685">
    <property type="entry name" value="RBR FAMILY RING FINGER AND IBR DOMAIN-CONTAINING"/>
    <property type="match status" value="1"/>
</dbReference>
<dbReference type="EC" id="2.3.2.31" evidence="2"/>
<dbReference type="InterPro" id="IPR013083">
    <property type="entry name" value="Znf_RING/FYVE/PHD"/>
</dbReference>
<sequence>MYLQEQSWEKEKQQGISEQISYSPLECIVCASTVSRLTSFTAPCGHSYCLPCLEDFVKISIKDESSFPPKCCRQPFPLEPSQPHSNRWSSSVSFWLLDWDLVHRLHVKSHEFSVPPKDRLYCPGPRCSIFLGSLRIIQAFNPERTTCRLCGTSVCLQCKQNAHPGEKCPPSPEEIAEAEVRRLAKEKKWQTCPGCKQMVERTQGCSHMVCRCGTNFCYGCGSDMRKGAGCICRPPVEEPVAVATRLVPRPRGRPIPIAPPLRYAQTLSPTAPARQQQIATSTPFPAPSPPRRTRNRRSAPYITEQFTPVGSSISVPGPHRTRGHREQRMWITQNPGQPPVLGPLLVPAQVPERERTPAWRDSQWTL</sequence>
<dbReference type="PROSITE" id="PS51873">
    <property type="entry name" value="TRIAD"/>
    <property type="match status" value="1"/>
</dbReference>
<evidence type="ECO:0000256" key="3">
    <source>
        <dbReference type="ARBA" id="ARBA00022679"/>
    </source>
</evidence>
<keyword evidence="4" id="KW-0479">Metal-binding</keyword>
<dbReference type="SUPFAM" id="SSF57850">
    <property type="entry name" value="RING/U-box"/>
    <property type="match status" value="2"/>
</dbReference>
<dbReference type="Gene3D" id="1.20.120.1750">
    <property type="match status" value="1"/>
</dbReference>
<keyword evidence="8" id="KW-0862">Zinc</keyword>
<dbReference type="InterPro" id="IPR001841">
    <property type="entry name" value="Znf_RING"/>
</dbReference>
<dbReference type="CDD" id="cd22584">
    <property type="entry name" value="Rcat_RBR_unk"/>
    <property type="match status" value="1"/>
</dbReference>
<evidence type="ECO:0000313" key="13">
    <source>
        <dbReference type="EMBL" id="KAK7435136.1"/>
    </source>
</evidence>
<evidence type="ECO:0000313" key="14">
    <source>
        <dbReference type="Proteomes" id="UP001498398"/>
    </source>
</evidence>